<dbReference type="PANTHER" id="PTHR42794">
    <property type="entry name" value="HEMIN IMPORT ATP-BINDING PROTEIN HMUV"/>
    <property type="match status" value="1"/>
</dbReference>
<sequence length="258" mass="27417">MTLQCDNVDFAHGERPALHSVNACFEQGQFSVILGPNGAGKSTLLACLAGLLKPDSGSARLDGRDVSSLPVADRAKMIGLLPQGAETHWAISVQALVALGRYPHRTGLGLSKQDRSAITDALNATGTSSYAMRTVTELSGGERARVLMARVLAGEPQWILADEPLANLDPGYQIDMLTLLRKQADSGKGVVAVLHDLHHAVRYANHVVLLHRGTIFAQGDMSSVITSANLAAVYGIDAQLFTDEKGLKQLLIHGKIAP</sequence>
<evidence type="ECO:0000256" key="2">
    <source>
        <dbReference type="ARBA" id="ARBA00022448"/>
    </source>
</evidence>
<organism evidence="8 9">
    <name type="scientific">Sphingorhabdus profundilacus</name>
    <dbReference type="NCBI Taxonomy" id="2509718"/>
    <lineage>
        <taxon>Bacteria</taxon>
        <taxon>Pseudomonadati</taxon>
        <taxon>Pseudomonadota</taxon>
        <taxon>Alphaproteobacteria</taxon>
        <taxon>Sphingomonadales</taxon>
        <taxon>Sphingomonadaceae</taxon>
        <taxon>Sphingorhabdus</taxon>
    </lineage>
</organism>
<dbReference type="InterPro" id="IPR003593">
    <property type="entry name" value="AAA+_ATPase"/>
</dbReference>
<comment type="function">
    <text evidence="6">Part of the ABC transporter complex HmuTUV involved in hemin import. Responsible for energy coupling to the transport system.</text>
</comment>
<dbReference type="GO" id="GO:0016887">
    <property type="term" value="F:ATP hydrolysis activity"/>
    <property type="evidence" value="ECO:0007669"/>
    <property type="project" value="InterPro"/>
</dbReference>
<keyword evidence="4 8" id="KW-0067">ATP-binding</keyword>
<keyword evidence="5" id="KW-1278">Translocase</keyword>
<protein>
    <submittedName>
        <fullName evidence="8">ABC transporter ATP-binding protein</fullName>
    </submittedName>
</protein>
<dbReference type="PANTHER" id="PTHR42794:SF1">
    <property type="entry name" value="HEMIN IMPORT ATP-BINDING PROTEIN HMUV"/>
    <property type="match status" value="1"/>
</dbReference>
<evidence type="ECO:0000259" key="7">
    <source>
        <dbReference type="PROSITE" id="PS50893"/>
    </source>
</evidence>
<dbReference type="OrthoDB" id="9810077at2"/>
<dbReference type="Gene3D" id="3.40.50.300">
    <property type="entry name" value="P-loop containing nucleotide triphosphate hydrolases"/>
    <property type="match status" value="1"/>
</dbReference>
<dbReference type="Proteomes" id="UP000471147">
    <property type="component" value="Unassembled WGS sequence"/>
</dbReference>
<dbReference type="CDD" id="cd03214">
    <property type="entry name" value="ABC_Iron-Siderophores_B12_Hemin"/>
    <property type="match status" value="1"/>
</dbReference>
<comment type="caution">
    <text evidence="8">The sequence shown here is derived from an EMBL/GenBank/DDBJ whole genome shotgun (WGS) entry which is preliminary data.</text>
</comment>
<dbReference type="GO" id="GO:0005524">
    <property type="term" value="F:ATP binding"/>
    <property type="evidence" value="ECO:0007669"/>
    <property type="project" value="UniProtKB-KW"/>
</dbReference>
<evidence type="ECO:0000256" key="5">
    <source>
        <dbReference type="ARBA" id="ARBA00022967"/>
    </source>
</evidence>
<dbReference type="AlphaFoldDB" id="A0A6I4M1K7"/>
<dbReference type="Pfam" id="PF00005">
    <property type="entry name" value="ABC_tran"/>
    <property type="match status" value="1"/>
</dbReference>
<dbReference type="PROSITE" id="PS50893">
    <property type="entry name" value="ABC_TRANSPORTER_2"/>
    <property type="match status" value="1"/>
</dbReference>
<gene>
    <name evidence="8" type="ORF">EUU23_01310</name>
</gene>
<accession>A0A6I4M1K7</accession>
<comment type="similarity">
    <text evidence="1">Belongs to the ABC transporter superfamily.</text>
</comment>
<dbReference type="SUPFAM" id="SSF52540">
    <property type="entry name" value="P-loop containing nucleoside triphosphate hydrolases"/>
    <property type="match status" value="1"/>
</dbReference>
<name>A0A6I4M1K7_9SPHN</name>
<evidence type="ECO:0000256" key="4">
    <source>
        <dbReference type="ARBA" id="ARBA00022840"/>
    </source>
</evidence>
<keyword evidence="3" id="KW-0547">Nucleotide-binding</keyword>
<evidence type="ECO:0000313" key="9">
    <source>
        <dbReference type="Proteomes" id="UP000471147"/>
    </source>
</evidence>
<dbReference type="InterPro" id="IPR027417">
    <property type="entry name" value="P-loop_NTPase"/>
</dbReference>
<dbReference type="FunFam" id="3.40.50.300:FF:000134">
    <property type="entry name" value="Iron-enterobactin ABC transporter ATP-binding protein"/>
    <property type="match status" value="1"/>
</dbReference>
<proteinExistence type="inferred from homology"/>
<evidence type="ECO:0000256" key="3">
    <source>
        <dbReference type="ARBA" id="ARBA00022741"/>
    </source>
</evidence>
<dbReference type="InterPro" id="IPR017871">
    <property type="entry name" value="ABC_transporter-like_CS"/>
</dbReference>
<feature type="domain" description="ABC transporter" evidence="7">
    <location>
        <begin position="3"/>
        <end position="237"/>
    </location>
</feature>
<dbReference type="PROSITE" id="PS00211">
    <property type="entry name" value="ABC_TRANSPORTER_1"/>
    <property type="match status" value="1"/>
</dbReference>
<dbReference type="EMBL" id="SDWJ01000001">
    <property type="protein sequence ID" value="MVZ96338.1"/>
    <property type="molecule type" value="Genomic_DNA"/>
</dbReference>
<evidence type="ECO:0000256" key="6">
    <source>
        <dbReference type="ARBA" id="ARBA00037066"/>
    </source>
</evidence>
<dbReference type="RefSeq" id="WP_160352336.1">
    <property type="nucleotide sequence ID" value="NZ_SDWJ01000001.1"/>
</dbReference>
<keyword evidence="2" id="KW-0813">Transport</keyword>
<evidence type="ECO:0000313" key="8">
    <source>
        <dbReference type="EMBL" id="MVZ96338.1"/>
    </source>
</evidence>
<keyword evidence="9" id="KW-1185">Reference proteome</keyword>
<dbReference type="InterPro" id="IPR003439">
    <property type="entry name" value="ABC_transporter-like_ATP-bd"/>
</dbReference>
<evidence type="ECO:0000256" key="1">
    <source>
        <dbReference type="ARBA" id="ARBA00005417"/>
    </source>
</evidence>
<reference evidence="8 9" key="1">
    <citation type="submission" date="2019-01" db="EMBL/GenBank/DDBJ databases">
        <title>Sphingorhabdus lacus sp.nov., isolated from an oligotrophic freshwater lake.</title>
        <authorList>
            <person name="Park M."/>
        </authorList>
    </citation>
    <scope>NUCLEOTIDE SEQUENCE [LARGE SCALE GENOMIC DNA]</scope>
    <source>
        <strain evidence="8 9">IMCC26285</strain>
    </source>
</reference>
<dbReference type="SMART" id="SM00382">
    <property type="entry name" value="AAA"/>
    <property type="match status" value="1"/>
</dbReference>